<sequence>MIVWRLGGGFFLSRGIVFGFFLHRCLFVVSETCRLYNITAL</sequence>
<name>A0A0E9UZ03_ANGAN</name>
<dbReference type="EMBL" id="GBXM01037606">
    <property type="protein sequence ID" value="JAH70971.1"/>
    <property type="molecule type" value="Transcribed_RNA"/>
</dbReference>
<reference evidence="2" key="1">
    <citation type="submission" date="2014-11" db="EMBL/GenBank/DDBJ databases">
        <authorList>
            <person name="Amaro Gonzalez C."/>
        </authorList>
    </citation>
    <scope>NUCLEOTIDE SEQUENCE</scope>
</reference>
<evidence type="ECO:0000313" key="2">
    <source>
        <dbReference type="EMBL" id="JAH70971.1"/>
    </source>
</evidence>
<keyword evidence="1" id="KW-0812">Transmembrane</keyword>
<keyword evidence="1" id="KW-1133">Transmembrane helix</keyword>
<feature type="transmembrane region" description="Helical" evidence="1">
    <location>
        <begin position="6"/>
        <end position="29"/>
    </location>
</feature>
<evidence type="ECO:0000256" key="1">
    <source>
        <dbReference type="SAM" id="Phobius"/>
    </source>
</evidence>
<keyword evidence="1" id="KW-0472">Membrane</keyword>
<accession>A0A0E9UZ03</accession>
<reference evidence="2" key="2">
    <citation type="journal article" date="2015" name="Fish Shellfish Immunol.">
        <title>Early steps in the European eel (Anguilla anguilla)-Vibrio vulnificus interaction in the gills: Role of the RtxA13 toxin.</title>
        <authorList>
            <person name="Callol A."/>
            <person name="Pajuelo D."/>
            <person name="Ebbesson L."/>
            <person name="Teles M."/>
            <person name="MacKenzie S."/>
            <person name="Amaro C."/>
        </authorList>
    </citation>
    <scope>NUCLEOTIDE SEQUENCE</scope>
</reference>
<dbReference type="AlphaFoldDB" id="A0A0E9UZ03"/>
<proteinExistence type="predicted"/>
<protein>
    <submittedName>
        <fullName evidence="2">Uncharacterized protein</fullName>
    </submittedName>
</protein>
<organism evidence="2">
    <name type="scientific">Anguilla anguilla</name>
    <name type="common">European freshwater eel</name>
    <name type="synonym">Muraena anguilla</name>
    <dbReference type="NCBI Taxonomy" id="7936"/>
    <lineage>
        <taxon>Eukaryota</taxon>
        <taxon>Metazoa</taxon>
        <taxon>Chordata</taxon>
        <taxon>Craniata</taxon>
        <taxon>Vertebrata</taxon>
        <taxon>Euteleostomi</taxon>
        <taxon>Actinopterygii</taxon>
        <taxon>Neopterygii</taxon>
        <taxon>Teleostei</taxon>
        <taxon>Anguilliformes</taxon>
        <taxon>Anguillidae</taxon>
        <taxon>Anguilla</taxon>
    </lineage>
</organism>